<dbReference type="RefSeq" id="WP_286354537.1">
    <property type="nucleotide sequence ID" value="NZ_AP027079.1"/>
</dbReference>
<proteinExistence type="predicted"/>
<name>A0ABN6UT36_9BACT</name>
<keyword evidence="2" id="KW-1185">Reference proteome</keyword>
<sequence>MSKPLSRLLRLEQTAFLARDRAAWGPHLARVRSFLGEGLQAADPARPVLILGAGSGLEVPWGLAPARTTGWDADPWSRARTILRHRRWAPWVFEDLTGGLVDLGAAARRAVAEPWSGRHRDPRTAALRLAGLVPFLHPDPAALRTWIEAHRPGTILAANVMGQFGAVAERVVEGAFGKASPWAAEAERSDPLVEALEAWTRRALEAFLETLTGSGAALWLIHDRGAAFGPGSLDLGPWADPWTAQLRGGVEGLEVSDPLTGLDVGAALRAAGRDPHRQDRWIWPLAPDQRHVVEALASRPAAG</sequence>
<protein>
    <recommendedName>
        <fullName evidence="3">DUF115 domain-containing protein</fullName>
    </recommendedName>
</protein>
<gene>
    <name evidence="1" type="ORF">GETHOR_00120</name>
</gene>
<dbReference type="EMBL" id="AP027079">
    <property type="protein sequence ID" value="BDU67911.1"/>
    <property type="molecule type" value="Genomic_DNA"/>
</dbReference>
<evidence type="ECO:0000313" key="2">
    <source>
        <dbReference type="Proteomes" id="UP001242010"/>
    </source>
</evidence>
<accession>A0ABN6UT36</accession>
<organism evidence="1 2">
    <name type="scientific">Geothrix oryzae</name>
    <dbReference type="NCBI Taxonomy" id="2927975"/>
    <lineage>
        <taxon>Bacteria</taxon>
        <taxon>Pseudomonadati</taxon>
        <taxon>Acidobacteriota</taxon>
        <taxon>Holophagae</taxon>
        <taxon>Holophagales</taxon>
        <taxon>Holophagaceae</taxon>
        <taxon>Geothrix</taxon>
    </lineage>
</organism>
<evidence type="ECO:0000313" key="1">
    <source>
        <dbReference type="EMBL" id="BDU67911.1"/>
    </source>
</evidence>
<reference evidence="2" key="1">
    <citation type="journal article" date="2023" name="Int. J. Syst. Evol. Microbiol.">
        <title>Mesoterricola silvestris gen. nov., sp. nov., Mesoterricola sediminis sp. nov., Geothrix oryzae sp. nov., Geothrix edaphica sp. nov., Geothrix rubra sp. nov., and Geothrix limicola sp. nov., six novel members of Acidobacteriota isolated from soils.</title>
        <authorList>
            <person name="Itoh H."/>
            <person name="Sugisawa Y."/>
            <person name="Mise K."/>
            <person name="Xu Z."/>
            <person name="Kuniyasu M."/>
            <person name="Ushijima N."/>
            <person name="Kawano K."/>
            <person name="Kobayashi E."/>
            <person name="Shiratori Y."/>
            <person name="Masuda Y."/>
            <person name="Senoo K."/>
        </authorList>
    </citation>
    <scope>NUCLEOTIDE SEQUENCE [LARGE SCALE GENOMIC DNA]</scope>
    <source>
        <strain evidence="2">Red222</strain>
    </source>
</reference>
<evidence type="ECO:0008006" key="3">
    <source>
        <dbReference type="Google" id="ProtNLM"/>
    </source>
</evidence>
<dbReference type="Proteomes" id="UP001242010">
    <property type="component" value="Chromosome"/>
</dbReference>